<dbReference type="Gene3D" id="3.20.20.140">
    <property type="entry name" value="Metal-dependent hydrolases"/>
    <property type="match status" value="1"/>
</dbReference>
<keyword evidence="2" id="KW-0378">Hydrolase</keyword>
<dbReference type="SUPFAM" id="SSF51556">
    <property type="entry name" value="Metallo-dependent hydrolases"/>
    <property type="match status" value="1"/>
</dbReference>
<gene>
    <name evidence="2" type="ORF">AF332_26350</name>
</gene>
<organism evidence="2 3">
    <name type="scientific">Sporosarcina globispora</name>
    <name type="common">Bacillus globisporus</name>
    <dbReference type="NCBI Taxonomy" id="1459"/>
    <lineage>
        <taxon>Bacteria</taxon>
        <taxon>Bacillati</taxon>
        <taxon>Bacillota</taxon>
        <taxon>Bacilli</taxon>
        <taxon>Bacillales</taxon>
        <taxon>Caryophanaceae</taxon>
        <taxon>Sporosarcina</taxon>
    </lineage>
</organism>
<proteinExistence type="predicted"/>
<name>A0A0M0GKQ0_SPOGL</name>
<dbReference type="RefSeq" id="WP_053437362.1">
    <property type="nucleotide sequence ID" value="NZ_LGUF01000007.1"/>
</dbReference>
<dbReference type="PANTHER" id="PTHR43135">
    <property type="entry name" value="ALPHA-D-RIBOSE 1-METHYLPHOSPHONATE 5-TRIPHOSPHATE DIPHOSPHATASE"/>
    <property type="match status" value="1"/>
</dbReference>
<dbReference type="InterPro" id="IPR057744">
    <property type="entry name" value="OTAase-like"/>
</dbReference>
<evidence type="ECO:0000313" key="2">
    <source>
        <dbReference type="EMBL" id="KON89996.1"/>
    </source>
</evidence>
<dbReference type="InterPro" id="IPR011059">
    <property type="entry name" value="Metal-dep_hydrolase_composite"/>
</dbReference>
<dbReference type="InterPro" id="IPR051781">
    <property type="entry name" value="Metallo-dep_Hydrolase"/>
</dbReference>
<dbReference type="Gene3D" id="2.30.40.10">
    <property type="entry name" value="Urease, subunit C, domain 1"/>
    <property type="match status" value="1"/>
</dbReference>
<sequence length="405" mass="43200">MTYKLTNIRILTCRGEEVIEHGEVLFNETGILEAGQHVTAEGVVFEEIDGSGLTVLPGLIDSHVHLGMDTSPDPFASMKLDGPEDIAFKAVQQGYQFLKAGITSVRNLGTRYNVDISYRNAVSSGVIDGPRVFAAGRPIVMTGGHGHVMAIEADGCDEVRKAARTQIKAGADLLKVMATGGVLTEGNDPGATQFSEEELSCICQEANKASKTTAAHTIGTEGIKNAIRAGVTTIEHAYLLDEEAVELMLRKGTYLVPTLIAPKLIIDKPGSVPDYMIDKLKKIIDDHKISFQLAIKAGVPIAAGTDAGTPFNTPGLLIDELALMMEYGMTSYEAISAATLGAAKAVKKDGIIGSVQEGKASDLLVVAGNPLEDIYTLKSPVYVFANGRMVHQQSEYNTEKKTLHA</sequence>
<evidence type="ECO:0000313" key="3">
    <source>
        <dbReference type="Proteomes" id="UP000037109"/>
    </source>
</evidence>
<dbReference type="PATRIC" id="fig|1459.3.peg.5791"/>
<dbReference type="AlphaFoldDB" id="A0A0M0GKQ0"/>
<dbReference type="EMBL" id="LGUF01000007">
    <property type="protein sequence ID" value="KON89996.1"/>
    <property type="molecule type" value="Genomic_DNA"/>
</dbReference>
<dbReference type="InterPro" id="IPR032466">
    <property type="entry name" value="Metal_Hydrolase"/>
</dbReference>
<dbReference type="PANTHER" id="PTHR43135:SF3">
    <property type="entry name" value="ALPHA-D-RIBOSE 1-METHYLPHOSPHONATE 5-TRIPHOSPHATE DIPHOSPHATASE"/>
    <property type="match status" value="1"/>
</dbReference>
<dbReference type="Pfam" id="PF01979">
    <property type="entry name" value="Amidohydro_1"/>
    <property type="match status" value="1"/>
</dbReference>
<dbReference type="GO" id="GO:0016810">
    <property type="term" value="F:hydrolase activity, acting on carbon-nitrogen (but not peptide) bonds"/>
    <property type="evidence" value="ECO:0007669"/>
    <property type="project" value="InterPro"/>
</dbReference>
<accession>A0A0M0GKQ0</accession>
<protein>
    <submittedName>
        <fullName evidence="2">Amidohydrolase</fullName>
    </submittedName>
</protein>
<evidence type="ECO:0000259" key="1">
    <source>
        <dbReference type="Pfam" id="PF01979"/>
    </source>
</evidence>
<dbReference type="InterPro" id="IPR006680">
    <property type="entry name" value="Amidohydro-rel"/>
</dbReference>
<dbReference type="Proteomes" id="UP000037109">
    <property type="component" value="Unassembled WGS sequence"/>
</dbReference>
<reference evidence="3" key="1">
    <citation type="submission" date="2015-07" db="EMBL/GenBank/DDBJ databases">
        <title>Fjat-10036 dsm4.</title>
        <authorList>
            <person name="Liu B."/>
            <person name="Wang J."/>
            <person name="Zhu Y."/>
            <person name="Liu G."/>
            <person name="Chen Q."/>
            <person name="Chen Z."/>
            <person name="Lan J."/>
            <person name="Che J."/>
            <person name="Ge C."/>
            <person name="Shi H."/>
            <person name="Pan Z."/>
            <person name="Liu X."/>
        </authorList>
    </citation>
    <scope>NUCLEOTIDE SEQUENCE [LARGE SCALE GENOMIC DNA]</scope>
    <source>
        <strain evidence="3">DSM 4</strain>
    </source>
</reference>
<comment type="caution">
    <text evidence="2">The sequence shown here is derived from an EMBL/GenBank/DDBJ whole genome shotgun (WGS) entry which is preliminary data.</text>
</comment>
<dbReference type="STRING" id="1459.AF332_26350"/>
<keyword evidence="3" id="KW-1185">Reference proteome</keyword>
<dbReference type="OrthoDB" id="9797498at2"/>
<dbReference type="CDD" id="cd01299">
    <property type="entry name" value="Met_dep_hydrolase_A"/>
    <property type="match status" value="1"/>
</dbReference>
<feature type="domain" description="Amidohydrolase-related" evidence="1">
    <location>
        <begin position="54"/>
        <end position="390"/>
    </location>
</feature>
<dbReference type="SUPFAM" id="SSF51338">
    <property type="entry name" value="Composite domain of metallo-dependent hydrolases"/>
    <property type="match status" value="1"/>
</dbReference>